<reference evidence="1 2" key="1">
    <citation type="journal article" date="2014" name="PLoS Genet.">
        <title>Phylogenetically driven sequencing of extremely halophilic archaea reveals strategies for static and dynamic osmo-response.</title>
        <authorList>
            <person name="Becker E.A."/>
            <person name="Seitzer P.M."/>
            <person name="Tritt A."/>
            <person name="Larsen D."/>
            <person name="Krusor M."/>
            <person name="Yao A.I."/>
            <person name="Wu D."/>
            <person name="Madern D."/>
            <person name="Eisen J.A."/>
            <person name="Darling A.E."/>
            <person name="Facciotti M.T."/>
        </authorList>
    </citation>
    <scope>NUCLEOTIDE SEQUENCE [LARGE SCALE GENOMIC DNA]</scope>
    <source>
        <strain evidence="1 2">JCM 10478</strain>
    </source>
</reference>
<dbReference type="AlphaFoldDB" id="L9Y476"/>
<name>L9Y476_9EURY</name>
<organism evidence="1 2">
    <name type="scientific">Natrinema versiforme JCM 10478</name>
    <dbReference type="NCBI Taxonomy" id="1227496"/>
    <lineage>
        <taxon>Archaea</taxon>
        <taxon>Methanobacteriati</taxon>
        <taxon>Methanobacteriota</taxon>
        <taxon>Stenosarchaea group</taxon>
        <taxon>Halobacteria</taxon>
        <taxon>Halobacteriales</taxon>
        <taxon>Natrialbaceae</taxon>
        <taxon>Natrinema</taxon>
    </lineage>
</organism>
<accession>L9Y476</accession>
<sequence>MTDAGDTLAAIAADANVLGFKPHVDALVLQPGGTTFVYYTRDDEIRCVYRTAHGPDAWTGGNAKEADRVREHVRAVGIEHVETTDQRPFNRLSSGPFRDTSQFSDARLWALADTFGDFESIATARSDLLETAPGIGETLARKAARELAQYPLTDADEQEVSDSE</sequence>
<gene>
    <name evidence="1" type="ORF">C489_05968</name>
</gene>
<dbReference type="Proteomes" id="UP000011632">
    <property type="component" value="Unassembled WGS sequence"/>
</dbReference>
<keyword evidence="2" id="KW-1185">Reference proteome</keyword>
<evidence type="ECO:0000313" key="1">
    <source>
        <dbReference type="EMBL" id="ELY68889.1"/>
    </source>
</evidence>
<protein>
    <submittedName>
        <fullName evidence="1">Uncharacterized protein</fullName>
    </submittedName>
</protein>
<dbReference type="STRING" id="1227496.C489_05968"/>
<dbReference type="EMBL" id="AOID01000019">
    <property type="protein sequence ID" value="ELY68889.1"/>
    <property type="molecule type" value="Genomic_DNA"/>
</dbReference>
<proteinExistence type="predicted"/>
<dbReference type="OrthoDB" id="374292at2157"/>
<dbReference type="Gene3D" id="1.10.150.20">
    <property type="entry name" value="5' to 3' exonuclease, C-terminal subdomain"/>
    <property type="match status" value="1"/>
</dbReference>
<comment type="caution">
    <text evidence="1">The sequence shown here is derived from an EMBL/GenBank/DDBJ whole genome shotgun (WGS) entry which is preliminary data.</text>
</comment>
<dbReference type="PATRIC" id="fig|1227496.3.peg.1203"/>
<evidence type="ECO:0000313" key="2">
    <source>
        <dbReference type="Proteomes" id="UP000011632"/>
    </source>
</evidence>
<dbReference type="RefSeq" id="WP_006430251.1">
    <property type="nucleotide sequence ID" value="NZ_AOID01000019.1"/>
</dbReference>